<feature type="signal peptide" evidence="1">
    <location>
        <begin position="1"/>
        <end position="21"/>
    </location>
</feature>
<gene>
    <name evidence="2" type="ORF">HNQ69_001309</name>
</gene>
<proteinExistence type="predicted"/>
<comment type="caution">
    <text evidence="2">The sequence shown here is derived from an EMBL/GenBank/DDBJ whole genome shotgun (WGS) entry which is preliminary data.</text>
</comment>
<keyword evidence="3" id="KW-1185">Reference proteome</keyword>
<feature type="chain" id="PRO_5032778224" evidence="1">
    <location>
        <begin position="22"/>
        <end position="65"/>
    </location>
</feature>
<evidence type="ECO:0000313" key="3">
    <source>
        <dbReference type="Proteomes" id="UP000561417"/>
    </source>
</evidence>
<evidence type="ECO:0000313" key="2">
    <source>
        <dbReference type="EMBL" id="MBB5074172.1"/>
    </source>
</evidence>
<keyword evidence="1" id="KW-0732">Signal</keyword>
<dbReference type="RefSeq" id="WP_343056864.1">
    <property type="nucleotide sequence ID" value="NZ_JACHIM010000006.1"/>
</dbReference>
<reference evidence="2 3" key="1">
    <citation type="submission" date="2020-08" db="EMBL/GenBank/DDBJ databases">
        <title>Genomic Encyclopedia of Type Strains, Phase IV (KMG-IV): sequencing the most valuable type-strain genomes for metagenomic binning, comparative biology and taxonomic classification.</title>
        <authorList>
            <person name="Goeker M."/>
        </authorList>
    </citation>
    <scope>NUCLEOTIDE SEQUENCE [LARGE SCALE GENOMIC DNA]</scope>
    <source>
        <strain evidence="2 3">DSM 28538</strain>
    </source>
</reference>
<dbReference type="AlphaFoldDB" id="A0A840NXW1"/>
<dbReference type="EMBL" id="JACHIM010000006">
    <property type="protein sequence ID" value="MBB5074172.1"/>
    <property type="molecule type" value="Genomic_DNA"/>
</dbReference>
<evidence type="ECO:0000256" key="1">
    <source>
        <dbReference type="SAM" id="SignalP"/>
    </source>
</evidence>
<protein>
    <submittedName>
        <fullName evidence="2">Putative lysophospholipase L1 biosynthesis ABC-type transport system permease subunit</fullName>
    </submittedName>
</protein>
<sequence>MKMLKYLLLPPLVLAAGSASVNNYSSSYVGQGIKKNAAKFIAHDYISKIKRPLPPTTTILNYKEK</sequence>
<organism evidence="2 3">
    <name type="scientific">Bartonella callosciuri</name>
    <dbReference type="NCBI Taxonomy" id="686223"/>
    <lineage>
        <taxon>Bacteria</taxon>
        <taxon>Pseudomonadati</taxon>
        <taxon>Pseudomonadota</taxon>
        <taxon>Alphaproteobacteria</taxon>
        <taxon>Hyphomicrobiales</taxon>
        <taxon>Bartonellaceae</taxon>
        <taxon>Bartonella</taxon>
    </lineage>
</organism>
<name>A0A840NXW1_9HYPH</name>
<accession>A0A840NXW1</accession>
<dbReference type="Proteomes" id="UP000561417">
    <property type="component" value="Unassembled WGS sequence"/>
</dbReference>